<dbReference type="AlphaFoldDB" id="A0A2B8B3Y4"/>
<sequence length="402" mass="43282">MFGTGSVSYEVQSRREGRWRIEGAYTDQEAALSAARSQLAAKGVEEAKVVKFRTVAGLSLETVILHKTVPQTQRKGLTLGGTAEGAPFCRTPDDLRGFESRVVIGRLLRPYLDAQRITPTELLHSWPLFRRLEEQGALLGAAIHAAARHHADVHGVSHAARARELRQLVEAVSGAARDALAERRRLPHFDAADLPGTSRAIDGAVGHEGHDALFLMLLSQHLEAGGPLAGKLDMLLALTGDDVEPRHLVLLDGVIADIMGSADTVKELLGAQPSLHAGLGALADALFDRDPDPALVPAPAPMAPSLRRVCRLALEGRLPQSRAVLVERLRQSIAGDQPLDRRDAKVEAVLTHDLAARLKGADGATLGGTAMEKALERRLLRHRQSVLRAQGMHDIADRLAGR</sequence>
<keyword evidence="2" id="KW-1185">Reference proteome</keyword>
<evidence type="ECO:0000313" key="2">
    <source>
        <dbReference type="Proteomes" id="UP000225379"/>
    </source>
</evidence>
<gene>
    <name evidence="1" type="ORF">CRT60_26325</name>
</gene>
<proteinExistence type="predicted"/>
<dbReference type="RefSeq" id="WP_098739483.1">
    <property type="nucleotide sequence ID" value="NZ_PDKW01000043.1"/>
</dbReference>
<name>A0A2B8B3Y4_9PROT</name>
<protein>
    <submittedName>
        <fullName evidence="1">Uncharacterized protein</fullName>
    </submittedName>
</protein>
<organism evidence="1 2">
    <name type="scientific">Azospirillum palustre</name>
    <dbReference type="NCBI Taxonomy" id="2044885"/>
    <lineage>
        <taxon>Bacteria</taxon>
        <taxon>Pseudomonadati</taxon>
        <taxon>Pseudomonadota</taxon>
        <taxon>Alphaproteobacteria</taxon>
        <taxon>Rhodospirillales</taxon>
        <taxon>Azospirillaceae</taxon>
        <taxon>Azospirillum</taxon>
    </lineage>
</organism>
<accession>A0A2B8B3Y4</accession>
<dbReference type="OrthoDB" id="8480136at2"/>
<dbReference type="EMBL" id="PDKW01000043">
    <property type="protein sequence ID" value="PGH53406.1"/>
    <property type="molecule type" value="Genomic_DNA"/>
</dbReference>
<reference evidence="2" key="1">
    <citation type="submission" date="2017-10" db="EMBL/GenBank/DDBJ databases">
        <authorList>
            <person name="Kravchenko I.K."/>
            <person name="Grouzdev D.S."/>
        </authorList>
    </citation>
    <scope>NUCLEOTIDE SEQUENCE [LARGE SCALE GENOMIC DNA]</scope>
    <source>
        <strain evidence="2">B2</strain>
    </source>
</reference>
<dbReference type="Proteomes" id="UP000225379">
    <property type="component" value="Unassembled WGS sequence"/>
</dbReference>
<comment type="caution">
    <text evidence="1">The sequence shown here is derived from an EMBL/GenBank/DDBJ whole genome shotgun (WGS) entry which is preliminary data.</text>
</comment>
<evidence type="ECO:0000313" key="1">
    <source>
        <dbReference type="EMBL" id="PGH53406.1"/>
    </source>
</evidence>